<proteinExistence type="predicted"/>
<dbReference type="EMBL" id="CYZL01000017">
    <property type="protein sequence ID" value="CUO57654.1"/>
    <property type="molecule type" value="Genomic_DNA"/>
</dbReference>
<evidence type="ECO:0000313" key="1">
    <source>
        <dbReference type="EMBL" id="CUN16532.1"/>
    </source>
</evidence>
<sequence length="53" mass="6167">MKKFAGNLITFLCALGILWILVSWADVVAHNTTYQQEEQYMKNNAFVVLEYLK</sequence>
<accession>A0A174G598</accession>
<dbReference type="AlphaFoldDB" id="A0A174G598"/>
<dbReference type="Proteomes" id="UP000095679">
    <property type="component" value="Unassembled WGS sequence"/>
</dbReference>
<organism evidence="2 4">
    <name type="scientific">Anaerobutyricum hallii</name>
    <dbReference type="NCBI Taxonomy" id="39488"/>
    <lineage>
        <taxon>Bacteria</taxon>
        <taxon>Bacillati</taxon>
        <taxon>Bacillota</taxon>
        <taxon>Clostridia</taxon>
        <taxon>Lachnospirales</taxon>
        <taxon>Lachnospiraceae</taxon>
        <taxon>Anaerobutyricum</taxon>
    </lineage>
</organism>
<evidence type="ECO:0000313" key="2">
    <source>
        <dbReference type="EMBL" id="CUO57654.1"/>
    </source>
</evidence>
<name>A0A174G598_9FIRM</name>
<evidence type="ECO:0000313" key="4">
    <source>
        <dbReference type="Proteomes" id="UP000095679"/>
    </source>
</evidence>
<gene>
    <name evidence="2" type="ORF">ERS852450_02021</name>
    <name evidence="1" type="ORF">ERS852578_02595</name>
</gene>
<reference evidence="3 4" key="1">
    <citation type="submission" date="2015-09" db="EMBL/GenBank/DDBJ databases">
        <authorList>
            <consortium name="Pathogen Informatics"/>
        </authorList>
    </citation>
    <scope>NUCLEOTIDE SEQUENCE [LARGE SCALE GENOMIC DNA]</scope>
    <source>
        <strain evidence="2 4">2789STDY5834835</strain>
        <strain evidence="1 3">2789STDY5834966</strain>
    </source>
</reference>
<protein>
    <submittedName>
        <fullName evidence="2">Uncharacterized protein</fullName>
    </submittedName>
</protein>
<evidence type="ECO:0000313" key="3">
    <source>
        <dbReference type="Proteomes" id="UP000095390"/>
    </source>
</evidence>
<dbReference type="EMBL" id="CYYC01000041">
    <property type="protein sequence ID" value="CUN16532.1"/>
    <property type="molecule type" value="Genomic_DNA"/>
</dbReference>
<dbReference type="RefSeq" id="WP_156329739.1">
    <property type="nucleotide sequence ID" value="NZ_BLYK01000022.1"/>
</dbReference>
<dbReference type="Proteomes" id="UP000095390">
    <property type="component" value="Unassembled WGS sequence"/>
</dbReference>